<evidence type="ECO:0000259" key="18">
    <source>
        <dbReference type="PROSITE" id="PS50135"/>
    </source>
</evidence>
<keyword evidence="7" id="KW-0479">Metal-binding</keyword>
<keyword evidence="9 15" id="KW-0863">Zinc-finger</keyword>
<feature type="repeat" description="ANK" evidence="14">
    <location>
        <begin position="489"/>
        <end position="521"/>
    </location>
</feature>
<dbReference type="Gene3D" id="3.30.60.90">
    <property type="match status" value="1"/>
</dbReference>
<protein>
    <recommendedName>
        <fullName evidence="4">RING-type E3 ubiquitin transferase</fullName>
        <ecNumber evidence="4">2.3.2.27</ecNumber>
    </recommendedName>
</protein>
<proteinExistence type="predicted"/>
<feature type="repeat" description="ANK" evidence="14">
    <location>
        <begin position="689"/>
        <end position="721"/>
    </location>
</feature>
<dbReference type="InterPro" id="IPR013083">
    <property type="entry name" value="Znf_RING/FYVE/PHD"/>
</dbReference>
<feature type="region of interest" description="Disordered" evidence="16">
    <location>
        <begin position="395"/>
        <end position="431"/>
    </location>
</feature>
<dbReference type="SMART" id="SM00291">
    <property type="entry name" value="ZnF_ZZ"/>
    <property type="match status" value="1"/>
</dbReference>
<feature type="compositionally biased region" description="Low complexity" evidence="16">
    <location>
        <begin position="231"/>
        <end position="252"/>
    </location>
</feature>
<dbReference type="Pfam" id="PF18346">
    <property type="entry name" value="SH3_15"/>
    <property type="match status" value="2"/>
</dbReference>
<dbReference type="Pfam" id="PF00569">
    <property type="entry name" value="ZZ"/>
    <property type="match status" value="1"/>
</dbReference>
<dbReference type="PROSITE" id="PS50135">
    <property type="entry name" value="ZF_ZZ_2"/>
    <property type="match status" value="1"/>
</dbReference>
<dbReference type="PANTHER" id="PTHR24202:SF4">
    <property type="entry name" value="E3 UBIQUITIN-PROTEIN LIGASE MIB2-RELATED"/>
    <property type="match status" value="1"/>
</dbReference>
<dbReference type="GO" id="GO:0061630">
    <property type="term" value="F:ubiquitin protein ligase activity"/>
    <property type="evidence" value="ECO:0007669"/>
    <property type="project" value="UniProtKB-EC"/>
</dbReference>
<dbReference type="GO" id="GO:0008270">
    <property type="term" value="F:zinc ion binding"/>
    <property type="evidence" value="ECO:0007669"/>
    <property type="project" value="UniProtKB-KW"/>
</dbReference>
<evidence type="ECO:0000256" key="14">
    <source>
        <dbReference type="PROSITE-ProRule" id="PRU00023"/>
    </source>
</evidence>
<reference evidence="20 21" key="1">
    <citation type="submission" date="2024-11" db="EMBL/GenBank/DDBJ databases">
        <title>Chromosome-level genome assembly of the freshwater bivalve Anodonta woodiana.</title>
        <authorList>
            <person name="Chen X."/>
        </authorList>
    </citation>
    <scope>NUCLEOTIDE SEQUENCE [LARGE SCALE GENOMIC DNA]</scope>
    <source>
        <strain evidence="20">MN2024</strain>
        <tissue evidence="20">Gills</tissue>
    </source>
</reference>
<feature type="domain" description="RING-type" evidence="17">
    <location>
        <begin position="827"/>
        <end position="862"/>
    </location>
</feature>
<feature type="repeat" description="ANK" evidence="14">
    <location>
        <begin position="522"/>
        <end position="554"/>
    </location>
</feature>
<comment type="catalytic activity">
    <reaction evidence="1">
        <text>S-ubiquitinyl-[E2 ubiquitin-conjugating enzyme]-L-cysteine + [acceptor protein]-L-lysine = [E2 ubiquitin-conjugating enzyme]-L-cysteine + N(6)-ubiquitinyl-[acceptor protein]-L-lysine.</text>
        <dbReference type="EC" id="2.3.2.27"/>
    </reaction>
</comment>
<evidence type="ECO:0000256" key="2">
    <source>
        <dbReference type="ARBA" id="ARBA00004496"/>
    </source>
</evidence>
<dbReference type="InterPro" id="IPR040847">
    <property type="entry name" value="SH3_15"/>
</dbReference>
<evidence type="ECO:0000256" key="7">
    <source>
        <dbReference type="ARBA" id="ARBA00022723"/>
    </source>
</evidence>
<keyword evidence="11" id="KW-0862">Zinc</keyword>
<evidence type="ECO:0000256" key="3">
    <source>
        <dbReference type="ARBA" id="ARBA00004906"/>
    </source>
</evidence>
<dbReference type="PANTHER" id="PTHR24202">
    <property type="entry name" value="E3 UBIQUITIN-PROTEIN LIGASE MIB2"/>
    <property type="match status" value="1"/>
</dbReference>
<dbReference type="PROSITE" id="PS51416">
    <property type="entry name" value="MIB_HERC2"/>
    <property type="match status" value="2"/>
</dbReference>
<feature type="domain" description="ZZ-type" evidence="18">
    <location>
        <begin position="71"/>
        <end position="123"/>
    </location>
</feature>
<keyword evidence="13 14" id="KW-0040">ANK repeat</keyword>
<dbReference type="PROSITE" id="PS50088">
    <property type="entry name" value="ANK_REPEAT"/>
    <property type="match status" value="5"/>
</dbReference>
<dbReference type="Proteomes" id="UP001634394">
    <property type="component" value="Unassembled WGS sequence"/>
</dbReference>
<feature type="repeat" description="ANK" evidence="14">
    <location>
        <begin position="555"/>
        <end position="587"/>
    </location>
</feature>
<evidence type="ECO:0000313" key="20">
    <source>
        <dbReference type="EMBL" id="KAL3861980.1"/>
    </source>
</evidence>
<dbReference type="Gene3D" id="2.30.30.40">
    <property type="entry name" value="SH3 Domains"/>
    <property type="match status" value="2"/>
</dbReference>
<comment type="subcellular location">
    <subcellularLocation>
        <location evidence="2">Cytoplasm</location>
    </subcellularLocation>
</comment>
<evidence type="ECO:0000256" key="11">
    <source>
        <dbReference type="ARBA" id="ARBA00022833"/>
    </source>
</evidence>
<dbReference type="SUPFAM" id="SSF57850">
    <property type="entry name" value="RING/U-box"/>
    <property type="match status" value="2"/>
</dbReference>
<keyword evidence="5" id="KW-0963">Cytoplasm</keyword>
<dbReference type="EC" id="2.3.2.27" evidence="4"/>
<feature type="region of interest" description="Disordered" evidence="16">
    <location>
        <begin position="229"/>
        <end position="252"/>
    </location>
</feature>
<dbReference type="SMART" id="SM00184">
    <property type="entry name" value="RING"/>
    <property type="match status" value="1"/>
</dbReference>
<keyword evidence="6" id="KW-0808">Transferase</keyword>
<evidence type="ECO:0000256" key="5">
    <source>
        <dbReference type="ARBA" id="ARBA00022490"/>
    </source>
</evidence>
<evidence type="ECO:0000256" key="15">
    <source>
        <dbReference type="PROSITE-ProRule" id="PRU00228"/>
    </source>
</evidence>
<evidence type="ECO:0000259" key="17">
    <source>
        <dbReference type="PROSITE" id="PS50089"/>
    </source>
</evidence>
<evidence type="ECO:0000256" key="16">
    <source>
        <dbReference type="SAM" id="MobiDB-lite"/>
    </source>
</evidence>
<comment type="pathway">
    <text evidence="3">Protein modification; protein ubiquitination.</text>
</comment>
<dbReference type="Pfam" id="PF06701">
    <property type="entry name" value="MIB_HERC2"/>
    <property type="match status" value="2"/>
</dbReference>
<gene>
    <name evidence="20" type="ORF">ACJMK2_007986</name>
</gene>
<evidence type="ECO:0000256" key="13">
    <source>
        <dbReference type="ARBA" id="ARBA00023043"/>
    </source>
</evidence>
<dbReference type="InterPro" id="IPR043145">
    <property type="entry name" value="Znf_ZZ_sf"/>
</dbReference>
<evidence type="ECO:0000256" key="8">
    <source>
        <dbReference type="ARBA" id="ARBA00022737"/>
    </source>
</evidence>
<dbReference type="GO" id="GO:0007219">
    <property type="term" value="P:Notch signaling pathway"/>
    <property type="evidence" value="ECO:0007669"/>
    <property type="project" value="UniProtKB-KW"/>
</dbReference>
<evidence type="ECO:0000256" key="9">
    <source>
        <dbReference type="ARBA" id="ARBA00022771"/>
    </source>
</evidence>
<feature type="domain" description="MIB/HERC2" evidence="19">
    <location>
        <begin position="134"/>
        <end position="212"/>
    </location>
</feature>
<evidence type="ECO:0000256" key="4">
    <source>
        <dbReference type="ARBA" id="ARBA00012483"/>
    </source>
</evidence>
<dbReference type="Pfam" id="PF13920">
    <property type="entry name" value="zf-C3HC4_3"/>
    <property type="match status" value="1"/>
</dbReference>
<evidence type="ECO:0000259" key="19">
    <source>
        <dbReference type="PROSITE" id="PS51416"/>
    </source>
</evidence>
<dbReference type="InterPro" id="IPR002110">
    <property type="entry name" value="Ankyrin_rpt"/>
</dbReference>
<organism evidence="20 21">
    <name type="scientific">Sinanodonta woodiana</name>
    <name type="common">Chinese pond mussel</name>
    <name type="synonym">Anodonta woodiana</name>
    <dbReference type="NCBI Taxonomy" id="1069815"/>
    <lineage>
        <taxon>Eukaryota</taxon>
        <taxon>Metazoa</taxon>
        <taxon>Spiralia</taxon>
        <taxon>Lophotrochozoa</taxon>
        <taxon>Mollusca</taxon>
        <taxon>Bivalvia</taxon>
        <taxon>Autobranchia</taxon>
        <taxon>Heteroconchia</taxon>
        <taxon>Palaeoheterodonta</taxon>
        <taxon>Unionida</taxon>
        <taxon>Unionoidea</taxon>
        <taxon>Unionidae</taxon>
        <taxon>Unioninae</taxon>
        <taxon>Sinanodonta</taxon>
    </lineage>
</organism>
<evidence type="ECO:0000256" key="10">
    <source>
        <dbReference type="ARBA" id="ARBA00022786"/>
    </source>
</evidence>
<keyword evidence="12" id="KW-0914">Notch signaling pathway</keyword>
<dbReference type="PROSITE" id="PS01357">
    <property type="entry name" value="ZF_ZZ_1"/>
    <property type="match status" value="1"/>
</dbReference>
<dbReference type="SUPFAM" id="SSF159034">
    <property type="entry name" value="Mib/herc2 domain-like"/>
    <property type="match status" value="2"/>
</dbReference>
<dbReference type="InterPro" id="IPR037252">
    <property type="entry name" value="Mib_Herc2_sf"/>
</dbReference>
<feature type="domain" description="MIB/HERC2" evidence="19">
    <location>
        <begin position="1"/>
        <end position="65"/>
    </location>
</feature>
<comment type="caution">
    <text evidence="20">The sequence shown here is derived from an EMBL/GenBank/DDBJ whole genome shotgun (WGS) entry which is preliminary data.</text>
</comment>
<dbReference type="SUPFAM" id="SSF48403">
    <property type="entry name" value="Ankyrin repeat"/>
    <property type="match status" value="1"/>
</dbReference>
<dbReference type="SMART" id="SM00248">
    <property type="entry name" value="ANK"/>
    <property type="match status" value="8"/>
</dbReference>
<evidence type="ECO:0000256" key="1">
    <source>
        <dbReference type="ARBA" id="ARBA00000900"/>
    </source>
</evidence>
<dbReference type="Pfam" id="PF12796">
    <property type="entry name" value="Ank_2"/>
    <property type="match status" value="3"/>
</dbReference>
<keyword evidence="21" id="KW-1185">Reference proteome</keyword>
<dbReference type="Gene3D" id="3.30.40.10">
    <property type="entry name" value="Zinc/RING finger domain, C3HC4 (zinc finger)"/>
    <property type="match status" value="1"/>
</dbReference>
<keyword evidence="8" id="KW-0677">Repeat</keyword>
<dbReference type="PROSITE" id="PS50089">
    <property type="entry name" value="ZF_RING_2"/>
    <property type="match status" value="1"/>
</dbReference>
<dbReference type="Gene3D" id="1.25.40.20">
    <property type="entry name" value="Ankyrin repeat-containing domain"/>
    <property type="match status" value="3"/>
</dbReference>
<evidence type="ECO:0000313" key="21">
    <source>
        <dbReference type="Proteomes" id="UP001634394"/>
    </source>
</evidence>
<keyword evidence="10" id="KW-0833">Ubl conjugation pathway</keyword>
<evidence type="ECO:0000256" key="12">
    <source>
        <dbReference type="ARBA" id="ARBA00022976"/>
    </source>
</evidence>
<dbReference type="InterPro" id="IPR001841">
    <property type="entry name" value="Znf_RING"/>
</dbReference>
<accession>A0ABD3VK59</accession>
<dbReference type="AlphaFoldDB" id="A0ABD3VK59"/>
<feature type="repeat" description="ANK" evidence="14">
    <location>
        <begin position="656"/>
        <end position="688"/>
    </location>
</feature>
<dbReference type="InterPro" id="IPR000433">
    <property type="entry name" value="Znf_ZZ"/>
</dbReference>
<dbReference type="InterPro" id="IPR010606">
    <property type="entry name" value="Mib_Herc2"/>
</dbReference>
<dbReference type="GO" id="GO:0005737">
    <property type="term" value="C:cytoplasm"/>
    <property type="evidence" value="ECO:0007669"/>
    <property type="project" value="UniProtKB-SubCell"/>
</dbReference>
<dbReference type="FunFam" id="2.30.30.40:FF:000078">
    <property type="entry name" value="Putative e3 ubiquitin-protein ligase mib2"/>
    <property type="match status" value="1"/>
</dbReference>
<name>A0ABD3VK59_SINWO</name>
<dbReference type="PROSITE" id="PS50297">
    <property type="entry name" value="ANK_REP_REGION"/>
    <property type="match status" value="3"/>
</dbReference>
<dbReference type="EMBL" id="JBJQND010000011">
    <property type="protein sequence ID" value="KAL3861980.1"/>
    <property type="molecule type" value="Genomic_DNA"/>
</dbReference>
<dbReference type="InterPro" id="IPR036770">
    <property type="entry name" value="Ankyrin_rpt-contain_sf"/>
</dbReference>
<evidence type="ECO:0000256" key="6">
    <source>
        <dbReference type="ARBA" id="ARBA00022679"/>
    </source>
</evidence>
<sequence length="886" mass="95432">MAEGLRVVRGPDWSLGNADGGEGHVGTVIQDFGNGTTEVLWDLGTQSTCKTGKDGKFDLSTLDSAPLSIKHIGVTCNECQTHDFTGVRWKCSLCANYDLCTLCYFRDKHELQHPFKRISAPGHQSATMKKRSISSRSRAIGIYPGATVVRGKHWEYGTQDGGPGSPGTVVDICSFGAGCNRNAVRVQWKNGEKNVYRMGSRGKVDLKCTEEAPGIEYYKDHLEALDTTGLSQQASSSTSNSSSSSSTFISSSQRGFKEGDKVCVELPESALRELQRGHGGWSMSMTECIGQHGKVKKIETNGDVVIDCLDNEWRFNSQALRKVPTLQVGDIVQIVSDEDKVKAMQKKHGGWSPDMKTALGKCGKIVKIDSDGDVAVAMGSSAFVFNPACCIPAPGSKPDNIGQESGTASSEDDLASSTVDDEKTEDSQEEKTDVADLFARLMAQMIVSDQRGVFAASSDQLVSAASRGDALQVQKILKQKPSLVNEKSQGITALIIASHEGHKDVVEVLLKANADKEIREGKGNTALMAALMGKEEGIALLLISSGAKVDVINADRRTAVHAAAINGANTALKEMLKRNCDPNAKDSWGDTPLHDAITAKNNSGVSILITHAQINPKIANNKGHCPIHLAAMKDDDMSLNIILNKFPNLKDIQKKDGYAPLHLVALNNNISAAKVLIKANAFVNHVNGEKLTPLHLACHQGYLDMAKLLVENGADVASEDKDKDTPLHLCMAGRRNGAGGGDLFAALLGLQITSEQEIRDRANIACFLITKGASVSCQNDSGKTPLQVCSVDKLRNAVAQFARQNQPAASRSASSLADLFSLLPLPCSVCMENISNVTFIPCKHKVTCRKCCFKREDCPLCNRTIQDRIDQNGSKLVVRDEPCKVQ</sequence>